<keyword evidence="2" id="KW-1185">Reference proteome</keyword>
<reference evidence="1" key="1">
    <citation type="submission" date="2022-06" db="EMBL/GenBank/DDBJ databases">
        <title>Alkalicoccobacillus porphyridii sp. nov., isolated from a marine red alga, Porphyridium purpureum and reclassification of Shouchella plakortidis and Shouchella gibsonii as Alkalicoccobacillus plakortidis comb. nov. and Alkalicoccobacillus gibsonii comb. nov.</title>
        <authorList>
            <person name="Kim K.H."/>
            <person name="Lee J.K."/>
            <person name="Han D.M."/>
            <person name="Baek J.H."/>
            <person name="Jeon C.O."/>
        </authorList>
    </citation>
    <scope>NUCLEOTIDE SEQUENCE</scope>
    <source>
        <strain evidence="1">DSM 19153</strain>
    </source>
</reference>
<dbReference type="RefSeq" id="WP_251603869.1">
    <property type="nucleotide sequence ID" value="NZ_JAMQJY010000001.1"/>
</dbReference>
<dbReference type="EMBL" id="JAMQJY010000001">
    <property type="protein sequence ID" value="MCM2674347.1"/>
    <property type="molecule type" value="Genomic_DNA"/>
</dbReference>
<dbReference type="InterPro" id="IPR019615">
    <property type="entry name" value="DUF2487"/>
</dbReference>
<dbReference type="Proteomes" id="UP001203665">
    <property type="component" value="Unassembled WGS sequence"/>
</dbReference>
<protein>
    <submittedName>
        <fullName evidence="1">YpiF family protein</fullName>
    </submittedName>
</protein>
<comment type="caution">
    <text evidence="1">The sequence shown here is derived from an EMBL/GenBank/DDBJ whole genome shotgun (WGS) entry which is preliminary data.</text>
</comment>
<evidence type="ECO:0000313" key="1">
    <source>
        <dbReference type="EMBL" id="MCM2674347.1"/>
    </source>
</evidence>
<name>A0ABT0XEM0_9BACI</name>
<evidence type="ECO:0000313" key="2">
    <source>
        <dbReference type="Proteomes" id="UP001203665"/>
    </source>
</evidence>
<accession>A0ABT0XEM0</accession>
<organism evidence="1 2">
    <name type="scientific">Alkalicoccobacillus plakortidis</name>
    <dbReference type="NCBI Taxonomy" id="444060"/>
    <lineage>
        <taxon>Bacteria</taxon>
        <taxon>Bacillati</taxon>
        <taxon>Bacillota</taxon>
        <taxon>Bacilli</taxon>
        <taxon>Bacillales</taxon>
        <taxon>Bacillaceae</taxon>
        <taxon>Alkalicoccobacillus</taxon>
    </lineage>
</organism>
<gene>
    <name evidence="1" type="ORF">NDM98_01660</name>
</gene>
<dbReference type="Pfam" id="PF10673">
    <property type="entry name" value="DUF2487"/>
    <property type="match status" value="1"/>
</dbReference>
<sequence>MKWTTKDIDTFQREKEYVDTVLIPLLPLSFQKNLSKAVTAGEYSEAICEELERVYQGRLILSLPFTYQSSESYEGHVQQLQSWIESWKEEGVKHVVLLTSDSAWRELDQKLNGVMIWVPAINLHSLNHKDRANMCSEIAKDLSSIFTKEWS</sequence>
<proteinExistence type="predicted"/>